<protein>
    <submittedName>
        <fullName evidence="1">Uncharacterized protein</fullName>
    </submittedName>
</protein>
<dbReference type="AlphaFoldDB" id="A0A226WYI3"/>
<name>A0A226WYI3_CABSO</name>
<evidence type="ECO:0000313" key="1">
    <source>
        <dbReference type="EMBL" id="OXC75929.1"/>
    </source>
</evidence>
<organism evidence="1 2">
    <name type="scientific">Caballeronia sordidicola</name>
    <name type="common">Burkholderia sordidicola</name>
    <dbReference type="NCBI Taxonomy" id="196367"/>
    <lineage>
        <taxon>Bacteria</taxon>
        <taxon>Pseudomonadati</taxon>
        <taxon>Pseudomonadota</taxon>
        <taxon>Betaproteobacteria</taxon>
        <taxon>Burkholderiales</taxon>
        <taxon>Burkholderiaceae</taxon>
        <taxon>Caballeronia</taxon>
    </lineage>
</organism>
<sequence length="60" mass="6545">MHCDGGPWHVDDCELALAAALAAPAAANKATAAKRESMRFMRHLGELATIELDRRIENID</sequence>
<dbReference type="EMBL" id="MTHB01000159">
    <property type="protein sequence ID" value="OXC75929.1"/>
    <property type="molecule type" value="Genomic_DNA"/>
</dbReference>
<evidence type="ECO:0000313" key="2">
    <source>
        <dbReference type="Proteomes" id="UP000214720"/>
    </source>
</evidence>
<accession>A0A226WYI3</accession>
<dbReference type="Proteomes" id="UP000214720">
    <property type="component" value="Unassembled WGS sequence"/>
</dbReference>
<comment type="caution">
    <text evidence="1">The sequence shown here is derived from an EMBL/GenBank/DDBJ whole genome shotgun (WGS) entry which is preliminary data.</text>
</comment>
<gene>
    <name evidence="1" type="ORF">BSU04_24745</name>
</gene>
<proteinExistence type="predicted"/>
<reference evidence="2" key="1">
    <citation type="submission" date="2017-01" db="EMBL/GenBank/DDBJ databases">
        <title>Genome Analysis of Deinococcus marmoris KOPRI26562.</title>
        <authorList>
            <person name="Kim J.H."/>
            <person name="Oh H.-M."/>
        </authorList>
    </citation>
    <scope>NUCLEOTIDE SEQUENCE [LARGE SCALE GENOMIC DNA]</scope>
    <source>
        <strain evidence="2">PAMC 26633</strain>
    </source>
</reference>